<keyword evidence="3" id="KW-1185">Reference proteome</keyword>
<feature type="domain" description="YbaK/aminoacyl-tRNA synthetase-associated" evidence="1">
    <location>
        <begin position="32"/>
        <end position="149"/>
    </location>
</feature>
<protein>
    <submittedName>
        <fullName evidence="2">YbaK/EbsC family protein</fullName>
    </submittedName>
</protein>
<dbReference type="InterPro" id="IPR007214">
    <property type="entry name" value="YbaK/aa-tRNA-synth-assoc-dom"/>
</dbReference>
<dbReference type="AlphaFoldDB" id="A0A7G6E0E0"/>
<name>A0A7G6E0E0_THEFR</name>
<reference evidence="2 3" key="1">
    <citation type="journal article" date="2019" name="Front. Microbiol.">
        <title>Thermoanaerosceptrum fracticalcis gen. nov. sp. nov., a Novel Fumarate-Fermenting Microorganism From a Deep Fractured Carbonate Aquifer of the US Great Basin.</title>
        <authorList>
            <person name="Hamilton-Brehm S.D."/>
            <person name="Stewart L.E."/>
            <person name="Zavarin M."/>
            <person name="Caldwell M."/>
            <person name="Lawson P.A."/>
            <person name="Onstott T.C."/>
            <person name="Grzymski J."/>
            <person name="Neveux I."/>
            <person name="Lollar B.S."/>
            <person name="Russell C.E."/>
            <person name="Moser D.P."/>
        </authorList>
    </citation>
    <scope>NUCLEOTIDE SEQUENCE [LARGE SCALE GENOMIC DNA]</scope>
    <source>
        <strain evidence="2 3">DRI-13</strain>
    </source>
</reference>
<accession>A0A7G6E0E0</accession>
<dbReference type="KEGG" id="tfr:BR63_03960"/>
<dbReference type="InterPro" id="IPR036754">
    <property type="entry name" value="YbaK/aa-tRNA-synt-asso_dom_sf"/>
</dbReference>
<dbReference type="OrthoDB" id="9798760at2"/>
<sequence>MVKEEIKVSPLEKVREYMKTLPFSLEIILFNESTHTSQLAAQALGVEVGQIAKTLVFVGKDSQAVLVVTSGDMKVDQKKLKEVAGFKPRFASAEEALALTGFPPGGVCPFAVPVTIPVFIDVSLERFPVVYAAAGTANSAVPITVPQLMTATRGNMCDVCYC</sequence>
<evidence type="ECO:0000313" key="2">
    <source>
        <dbReference type="EMBL" id="QNB45544.1"/>
    </source>
</evidence>
<organism evidence="2 3">
    <name type="scientific">Thermanaerosceptrum fracticalcis</name>
    <dbReference type="NCBI Taxonomy" id="1712410"/>
    <lineage>
        <taxon>Bacteria</taxon>
        <taxon>Bacillati</taxon>
        <taxon>Bacillota</taxon>
        <taxon>Clostridia</taxon>
        <taxon>Eubacteriales</taxon>
        <taxon>Peptococcaceae</taxon>
        <taxon>Thermanaerosceptrum</taxon>
    </lineage>
</organism>
<dbReference type="CDD" id="cd04333">
    <property type="entry name" value="ProX_deacylase"/>
    <property type="match status" value="1"/>
</dbReference>
<dbReference type="Pfam" id="PF04073">
    <property type="entry name" value="tRNA_edit"/>
    <property type="match status" value="1"/>
</dbReference>
<dbReference type="PANTHER" id="PTHR30411">
    <property type="entry name" value="CYTOPLASMIC PROTEIN"/>
    <property type="match status" value="1"/>
</dbReference>
<gene>
    <name evidence="2" type="ORF">BR63_03960</name>
</gene>
<evidence type="ECO:0000259" key="1">
    <source>
        <dbReference type="Pfam" id="PF04073"/>
    </source>
</evidence>
<dbReference type="PANTHER" id="PTHR30411:SF1">
    <property type="entry name" value="CYTOPLASMIC PROTEIN"/>
    <property type="match status" value="1"/>
</dbReference>
<dbReference type="Gene3D" id="3.90.960.10">
    <property type="entry name" value="YbaK/aminoacyl-tRNA synthetase-associated domain"/>
    <property type="match status" value="1"/>
</dbReference>
<dbReference type="GO" id="GO:0002161">
    <property type="term" value="F:aminoacyl-tRNA deacylase activity"/>
    <property type="evidence" value="ECO:0007669"/>
    <property type="project" value="InterPro"/>
</dbReference>
<evidence type="ECO:0000313" key="3">
    <source>
        <dbReference type="Proteomes" id="UP000515847"/>
    </source>
</evidence>
<dbReference type="EMBL" id="CP045798">
    <property type="protein sequence ID" value="QNB45544.1"/>
    <property type="molecule type" value="Genomic_DNA"/>
</dbReference>
<dbReference type="SUPFAM" id="SSF55826">
    <property type="entry name" value="YbaK/ProRS associated domain"/>
    <property type="match status" value="1"/>
</dbReference>
<proteinExistence type="predicted"/>
<dbReference type="Proteomes" id="UP000515847">
    <property type="component" value="Chromosome"/>
</dbReference>